<comment type="caution">
    <text evidence="2">The sequence shown here is derived from an EMBL/GenBank/DDBJ whole genome shotgun (WGS) entry which is preliminary data.</text>
</comment>
<evidence type="ECO:0000256" key="1">
    <source>
        <dbReference type="SAM" id="MobiDB-lite"/>
    </source>
</evidence>
<evidence type="ECO:0000313" key="2">
    <source>
        <dbReference type="EMBL" id="KAL3659887.1"/>
    </source>
</evidence>
<accession>A0ABD3F1M5</accession>
<dbReference type="Gene3D" id="3.30.420.10">
    <property type="entry name" value="Ribonuclease H-like superfamily/Ribonuclease H"/>
    <property type="match status" value="1"/>
</dbReference>
<gene>
    <name evidence="2" type="ORF">V7S43_015189</name>
</gene>
<protein>
    <submittedName>
        <fullName evidence="2">Uncharacterized protein</fullName>
    </submittedName>
</protein>
<dbReference type="EMBL" id="JBIMZQ010000044">
    <property type="protein sequence ID" value="KAL3659887.1"/>
    <property type="molecule type" value="Genomic_DNA"/>
</dbReference>
<dbReference type="Proteomes" id="UP001632037">
    <property type="component" value="Unassembled WGS sequence"/>
</dbReference>
<sequence>MKAELHKTPASDLDDLRVKLSAIWYTIPVEVVQKVIYSMPERLEAIIAAKGGCTSLSLSPPTDTAGYPIVYVVVVVVWVKDSGQSQLNPQKMADFVNDKIYERLQLQFRNEMDFTKAVVVKAKHMRDYIDASKLQDNETKVAITATINARIEDAYEFLEEEEIDVAAAVAKALIDNTGRKSLPPASRHREKFNSSSMRSPRPSALAMLT</sequence>
<feature type="region of interest" description="Disordered" evidence="1">
    <location>
        <begin position="179"/>
        <end position="209"/>
    </location>
</feature>
<keyword evidence="3" id="KW-1185">Reference proteome</keyword>
<reference evidence="2 3" key="1">
    <citation type="submission" date="2024-09" db="EMBL/GenBank/DDBJ databases">
        <title>Genome sequencing and assembly of Phytophthora oleae, isolate VK10A, causative agent of rot of olive drupes.</title>
        <authorList>
            <person name="Conti Taguali S."/>
            <person name="Riolo M."/>
            <person name="La Spada F."/>
            <person name="Cacciola S.O."/>
            <person name="Dionisio G."/>
        </authorList>
    </citation>
    <scope>NUCLEOTIDE SEQUENCE [LARGE SCALE GENOMIC DNA]</scope>
    <source>
        <strain evidence="2 3">VK10A</strain>
    </source>
</reference>
<proteinExistence type="predicted"/>
<dbReference type="InterPro" id="IPR036397">
    <property type="entry name" value="RNaseH_sf"/>
</dbReference>
<name>A0ABD3F1M5_9STRA</name>
<dbReference type="AlphaFoldDB" id="A0ABD3F1M5"/>
<evidence type="ECO:0000313" key="3">
    <source>
        <dbReference type="Proteomes" id="UP001632037"/>
    </source>
</evidence>
<organism evidence="2 3">
    <name type="scientific">Phytophthora oleae</name>
    <dbReference type="NCBI Taxonomy" id="2107226"/>
    <lineage>
        <taxon>Eukaryota</taxon>
        <taxon>Sar</taxon>
        <taxon>Stramenopiles</taxon>
        <taxon>Oomycota</taxon>
        <taxon>Peronosporomycetes</taxon>
        <taxon>Peronosporales</taxon>
        <taxon>Peronosporaceae</taxon>
        <taxon>Phytophthora</taxon>
    </lineage>
</organism>